<dbReference type="PANTHER" id="PTHR11106">
    <property type="entry name" value="GANGLIOSIDE INDUCED DIFFERENTIATION ASSOCIATED PROTEIN 2-RELATED"/>
    <property type="match status" value="1"/>
</dbReference>
<keyword evidence="4" id="KW-1185">Reference proteome</keyword>
<dbReference type="PROSITE" id="PS51154">
    <property type="entry name" value="MACRO"/>
    <property type="match status" value="1"/>
</dbReference>
<proteinExistence type="predicted"/>
<evidence type="ECO:0000259" key="2">
    <source>
        <dbReference type="PROSITE" id="PS51154"/>
    </source>
</evidence>
<sequence>MDSVVLQNMSSSHTMYPVSRETNPAPIMEPSTLSTLYRTHHLRRSSMLEQPQPNQRLNGKICAVRGEISQLRVDAIVTPANTELSRSDVADSVDGALHRAAGPNLLRDCRALGGCPVGAARATGGHNLRARMVIHAVSPVHDGTLQCRQQLRSAYLCSLQLAVQHGCRSVALSSISAGIYGFPSREAAFIAVRIVRRFLLGPSGHLLDRVIFVASTRHEAEVYARCLPRHFPPTAADLGFTGPAPPPTIPPFSFRNSGPYGQIYHHPAVDNTQGPPSEGSGPGGATVANVRETSLLEDVRATLQQWFGCFPGS</sequence>
<comment type="caution">
    <text evidence="3">The sequence shown here is derived from an EMBL/GenBank/DDBJ whole genome shotgun (WGS) entry which is preliminary data.</text>
</comment>
<dbReference type="GeneID" id="34594338"/>
<dbReference type="SUPFAM" id="SSF52949">
    <property type="entry name" value="Macro domain-like"/>
    <property type="match status" value="1"/>
</dbReference>
<dbReference type="OrthoDB" id="6077599at2759"/>
<dbReference type="SMART" id="SM00506">
    <property type="entry name" value="A1pp"/>
    <property type="match status" value="1"/>
</dbReference>
<dbReference type="Proteomes" id="UP000185904">
    <property type="component" value="Unassembled WGS sequence"/>
</dbReference>
<dbReference type="EMBL" id="LVCJ01000127">
    <property type="protein sequence ID" value="OAL23701.1"/>
    <property type="molecule type" value="Genomic_DNA"/>
</dbReference>
<protein>
    <recommendedName>
        <fullName evidence="2">Macro domain-containing protein</fullName>
    </recommendedName>
</protein>
<accession>A0A178C4K7</accession>
<dbReference type="Gene3D" id="3.40.220.10">
    <property type="entry name" value="Leucine Aminopeptidase, subunit E, domain 1"/>
    <property type="match status" value="1"/>
</dbReference>
<evidence type="ECO:0000313" key="4">
    <source>
        <dbReference type="Proteomes" id="UP000185904"/>
    </source>
</evidence>
<reference evidence="3 4" key="1">
    <citation type="submission" date="2016-03" db="EMBL/GenBank/DDBJ databases">
        <title>The draft genome sequence of Fonsecaea nubica causative agent of cutaneous subcutaneous infection in human host.</title>
        <authorList>
            <person name="Costa F."/>
            <person name="Sybren D.H."/>
            <person name="Raittz R.T."/>
            <person name="Weiss V.A."/>
            <person name="Leao A.C."/>
            <person name="Gomes R."/>
            <person name="De Souza E.M."/>
            <person name="Pedrosa F.O."/>
            <person name="Steffens M.B."/>
            <person name="Bombassaro A."/>
            <person name="Tadra-Sfeir M.Z."/>
            <person name="Moreno L.F."/>
            <person name="Najafzadeh M.J."/>
            <person name="Felipe M.S."/>
            <person name="Teixeira M."/>
            <person name="Sun J."/>
            <person name="Xi L."/>
            <person name="Castro M.A."/>
            <person name="Vicente V.A."/>
        </authorList>
    </citation>
    <scope>NUCLEOTIDE SEQUENCE [LARGE SCALE GENOMIC DNA]</scope>
    <source>
        <strain evidence="3 4">CBS 269.64</strain>
    </source>
</reference>
<organism evidence="3 4">
    <name type="scientific">Fonsecaea nubica</name>
    <dbReference type="NCBI Taxonomy" id="856822"/>
    <lineage>
        <taxon>Eukaryota</taxon>
        <taxon>Fungi</taxon>
        <taxon>Dikarya</taxon>
        <taxon>Ascomycota</taxon>
        <taxon>Pezizomycotina</taxon>
        <taxon>Eurotiomycetes</taxon>
        <taxon>Chaetothyriomycetidae</taxon>
        <taxon>Chaetothyriales</taxon>
        <taxon>Herpotrichiellaceae</taxon>
        <taxon>Fonsecaea</taxon>
    </lineage>
</organism>
<dbReference type="AlphaFoldDB" id="A0A178C4K7"/>
<evidence type="ECO:0000313" key="3">
    <source>
        <dbReference type="EMBL" id="OAL23701.1"/>
    </source>
</evidence>
<name>A0A178C4K7_9EURO</name>
<feature type="compositionally biased region" description="Polar residues" evidence="1">
    <location>
        <begin position="1"/>
        <end position="14"/>
    </location>
</feature>
<feature type="region of interest" description="Disordered" evidence="1">
    <location>
        <begin position="265"/>
        <end position="287"/>
    </location>
</feature>
<evidence type="ECO:0000256" key="1">
    <source>
        <dbReference type="SAM" id="MobiDB-lite"/>
    </source>
</evidence>
<dbReference type="InterPro" id="IPR002589">
    <property type="entry name" value="Macro_dom"/>
</dbReference>
<feature type="domain" description="Macro" evidence="2">
    <location>
        <begin position="48"/>
        <end position="231"/>
    </location>
</feature>
<dbReference type="Pfam" id="PF01661">
    <property type="entry name" value="Macro"/>
    <property type="match status" value="1"/>
</dbReference>
<feature type="region of interest" description="Disordered" evidence="1">
    <location>
        <begin position="1"/>
        <end position="29"/>
    </location>
</feature>
<dbReference type="RefSeq" id="XP_022494826.1">
    <property type="nucleotide sequence ID" value="XM_022649206.1"/>
</dbReference>
<dbReference type="InterPro" id="IPR043472">
    <property type="entry name" value="Macro_dom-like"/>
</dbReference>
<gene>
    <name evidence="3" type="ORF">AYO20_10951</name>
</gene>
<dbReference type="PANTHER" id="PTHR11106:SF27">
    <property type="entry name" value="MACRO DOMAIN-CONTAINING PROTEIN"/>
    <property type="match status" value="1"/>
</dbReference>